<feature type="domain" description="Lumazine-binding" evidence="11">
    <location>
        <begin position="97"/>
        <end position="193"/>
    </location>
</feature>
<comment type="function">
    <text evidence="2">Catalyzes the dismutation of two molecules of 6,7-dimethyl-8-ribityllumazine, resulting in the formation of riboflavin and 5-amino-6-(D-ribitylamino)uracil.</text>
</comment>
<dbReference type="PANTHER" id="PTHR21098">
    <property type="entry name" value="RIBOFLAVIN SYNTHASE ALPHA CHAIN"/>
    <property type="match status" value="1"/>
</dbReference>
<sequence>MFTGIIEDIGKVHSIVQGPNTMELTISSSKILSDIHLGDSIAVNGVCLTVTSFSDKYFTVDVMPETVKSTSLQSLTAGSHVNLERAMSANGRFGGHFVSGHVDGTGIIIKKRPVANAVYIDIAISEALSEYCLLKGSITIDGTSLTIFDLQPQQLTVSLIPHTYRETVLGMKKEREPVNIETDLLGKYIINQFKGRQKSSSLTMDFLHQHGF</sequence>
<dbReference type="GO" id="GO:0004746">
    <property type="term" value="F:riboflavin synthase activity"/>
    <property type="evidence" value="ECO:0007669"/>
    <property type="project" value="UniProtKB-UniRule"/>
</dbReference>
<keyword evidence="13" id="KW-1185">Reference proteome</keyword>
<feature type="repeat" description="Lumazine-binding" evidence="10">
    <location>
        <begin position="1"/>
        <end position="96"/>
    </location>
</feature>
<dbReference type="SUPFAM" id="SSF63380">
    <property type="entry name" value="Riboflavin synthase domain-like"/>
    <property type="match status" value="2"/>
</dbReference>
<keyword evidence="8" id="KW-0677">Repeat</keyword>
<dbReference type="PIRSF" id="PIRSF000498">
    <property type="entry name" value="Riboflavin_syn_A"/>
    <property type="match status" value="1"/>
</dbReference>
<organism evidence="12 13">
    <name type="scientific">Lysinibacillus odysseyi 34hs-1 = NBRC 100172</name>
    <dbReference type="NCBI Taxonomy" id="1220589"/>
    <lineage>
        <taxon>Bacteria</taxon>
        <taxon>Bacillati</taxon>
        <taxon>Bacillota</taxon>
        <taxon>Bacilli</taxon>
        <taxon>Bacillales</taxon>
        <taxon>Bacillaceae</taxon>
        <taxon>Lysinibacillus</taxon>
    </lineage>
</organism>
<proteinExistence type="predicted"/>
<feature type="domain" description="Lumazine-binding" evidence="11">
    <location>
        <begin position="1"/>
        <end position="96"/>
    </location>
</feature>
<name>A0A0A3IQV5_9BACI</name>
<dbReference type="eggNOG" id="COG0307">
    <property type="taxonomic scope" value="Bacteria"/>
</dbReference>
<evidence type="ECO:0000256" key="3">
    <source>
        <dbReference type="ARBA" id="ARBA00004887"/>
    </source>
</evidence>
<dbReference type="RefSeq" id="WP_036153291.1">
    <property type="nucleotide sequence ID" value="NZ_AVCX01000008.1"/>
</dbReference>
<protein>
    <recommendedName>
        <fullName evidence="5 9">Riboflavin synthase</fullName>
        <ecNumber evidence="4 9">2.5.1.9</ecNumber>
    </recommendedName>
</protein>
<evidence type="ECO:0000256" key="6">
    <source>
        <dbReference type="ARBA" id="ARBA00022619"/>
    </source>
</evidence>
<dbReference type="Proteomes" id="UP000030437">
    <property type="component" value="Unassembled WGS sequence"/>
</dbReference>
<dbReference type="NCBIfam" id="NF006767">
    <property type="entry name" value="PRK09289.1"/>
    <property type="match status" value="1"/>
</dbReference>
<comment type="catalytic activity">
    <reaction evidence="1">
        <text>2 6,7-dimethyl-8-(1-D-ribityl)lumazine + H(+) = 5-amino-6-(D-ribitylamino)uracil + riboflavin</text>
        <dbReference type="Rhea" id="RHEA:20772"/>
        <dbReference type="ChEBI" id="CHEBI:15378"/>
        <dbReference type="ChEBI" id="CHEBI:15934"/>
        <dbReference type="ChEBI" id="CHEBI:57986"/>
        <dbReference type="ChEBI" id="CHEBI:58201"/>
        <dbReference type="EC" id="2.5.1.9"/>
    </reaction>
</comment>
<evidence type="ECO:0000313" key="13">
    <source>
        <dbReference type="Proteomes" id="UP000030437"/>
    </source>
</evidence>
<evidence type="ECO:0000259" key="11">
    <source>
        <dbReference type="PROSITE" id="PS51177"/>
    </source>
</evidence>
<keyword evidence="6" id="KW-0686">Riboflavin biosynthesis</keyword>
<dbReference type="InterPro" id="IPR001783">
    <property type="entry name" value="Lumazine-bd"/>
</dbReference>
<comment type="caution">
    <text evidence="12">The sequence shown here is derived from an EMBL/GenBank/DDBJ whole genome shotgun (WGS) entry which is preliminary data.</text>
</comment>
<evidence type="ECO:0000256" key="4">
    <source>
        <dbReference type="ARBA" id="ARBA00012827"/>
    </source>
</evidence>
<accession>A0A0A3IQV5</accession>
<dbReference type="FunFam" id="2.40.30.20:FF:000006">
    <property type="entry name" value="Riboflavin synthase, alpha subunit"/>
    <property type="match status" value="1"/>
</dbReference>
<reference evidence="12 13" key="1">
    <citation type="submission" date="2014-02" db="EMBL/GenBank/DDBJ databases">
        <title>Draft genome sequence of Lysinibacillus odysseyi NBRC 100172.</title>
        <authorList>
            <person name="Zhang F."/>
            <person name="Wang G."/>
            <person name="Zhang L."/>
        </authorList>
    </citation>
    <scope>NUCLEOTIDE SEQUENCE [LARGE SCALE GENOMIC DNA]</scope>
    <source>
        <strain evidence="12 13">NBRC 100172</strain>
    </source>
</reference>
<dbReference type="PANTHER" id="PTHR21098:SF12">
    <property type="entry name" value="RIBOFLAVIN SYNTHASE"/>
    <property type="match status" value="1"/>
</dbReference>
<dbReference type="Pfam" id="PF00677">
    <property type="entry name" value="Lum_binding"/>
    <property type="match status" value="2"/>
</dbReference>
<dbReference type="InterPro" id="IPR023366">
    <property type="entry name" value="ATP_synth_asu-like_sf"/>
</dbReference>
<dbReference type="PROSITE" id="PS51177">
    <property type="entry name" value="LUMAZINE_BIND"/>
    <property type="match status" value="2"/>
</dbReference>
<comment type="pathway">
    <text evidence="3">Cofactor biosynthesis; riboflavin biosynthesis; riboflavin from 2-hydroxy-3-oxobutyl phosphate and 5-amino-6-(D-ribitylamino)uracil: step 2/2.</text>
</comment>
<gene>
    <name evidence="12" type="ORF">CD32_08125</name>
</gene>
<dbReference type="STRING" id="1220589.CD32_08125"/>
<dbReference type="AlphaFoldDB" id="A0A0A3IQV5"/>
<dbReference type="Gene3D" id="2.40.30.20">
    <property type="match status" value="2"/>
</dbReference>
<dbReference type="InterPro" id="IPR026017">
    <property type="entry name" value="Lumazine-bd_dom"/>
</dbReference>
<dbReference type="EMBL" id="JPVP01000053">
    <property type="protein sequence ID" value="KGR85805.1"/>
    <property type="molecule type" value="Genomic_DNA"/>
</dbReference>
<dbReference type="FunFam" id="2.40.30.20:FF:000004">
    <property type="entry name" value="Riboflavin synthase, alpha subunit"/>
    <property type="match status" value="1"/>
</dbReference>
<evidence type="ECO:0000256" key="7">
    <source>
        <dbReference type="ARBA" id="ARBA00022679"/>
    </source>
</evidence>
<dbReference type="InterPro" id="IPR017938">
    <property type="entry name" value="Riboflavin_synthase-like_b-brl"/>
</dbReference>
<dbReference type="GO" id="GO:0009231">
    <property type="term" value="P:riboflavin biosynthetic process"/>
    <property type="evidence" value="ECO:0007669"/>
    <property type="project" value="UniProtKB-KW"/>
</dbReference>
<feature type="repeat" description="Lumazine-binding" evidence="10">
    <location>
        <begin position="97"/>
        <end position="193"/>
    </location>
</feature>
<dbReference type="NCBIfam" id="NF009566">
    <property type="entry name" value="PRK13020.1"/>
    <property type="match status" value="1"/>
</dbReference>
<evidence type="ECO:0000256" key="9">
    <source>
        <dbReference type="NCBIfam" id="TIGR00187"/>
    </source>
</evidence>
<evidence type="ECO:0000256" key="1">
    <source>
        <dbReference type="ARBA" id="ARBA00000968"/>
    </source>
</evidence>
<evidence type="ECO:0000256" key="8">
    <source>
        <dbReference type="ARBA" id="ARBA00022737"/>
    </source>
</evidence>
<dbReference type="EC" id="2.5.1.9" evidence="4 9"/>
<evidence type="ECO:0000256" key="10">
    <source>
        <dbReference type="PROSITE-ProRule" id="PRU00524"/>
    </source>
</evidence>
<keyword evidence="7" id="KW-0808">Transferase</keyword>
<evidence type="ECO:0000313" key="12">
    <source>
        <dbReference type="EMBL" id="KGR85805.1"/>
    </source>
</evidence>
<evidence type="ECO:0000256" key="2">
    <source>
        <dbReference type="ARBA" id="ARBA00002803"/>
    </source>
</evidence>
<evidence type="ECO:0000256" key="5">
    <source>
        <dbReference type="ARBA" id="ARBA00013950"/>
    </source>
</evidence>
<dbReference type="CDD" id="cd00402">
    <property type="entry name" value="Riboflavin_synthase_like"/>
    <property type="match status" value="1"/>
</dbReference>
<dbReference type="NCBIfam" id="TIGR00187">
    <property type="entry name" value="ribE"/>
    <property type="match status" value="1"/>
</dbReference>
<dbReference type="OrthoDB" id="9788537at2"/>